<keyword evidence="3" id="KW-1185">Reference proteome</keyword>
<sequence length="180" mass="21617">MTENEIKILSFIIPGLVAIIGNYIFYLLIKNRVDKQIENYKISYSGVFKEKIEIHKNLLKMIFNLKRDVQQYQYFDNDESFNKIRTDFNNYIEYYLVNQPFIKEEIIKELKQMTSELQECFEAFSLYKVSQNNPGLSKEAYNENTKKYIDAGNKIKRNEPFKYIEEKILKEMKADLKIEK</sequence>
<keyword evidence="1" id="KW-0472">Membrane</keyword>
<dbReference type="EMBL" id="CP155618">
    <property type="protein sequence ID" value="XBL14117.1"/>
    <property type="molecule type" value="Genomic_DNA"/>
</dbReference>
<dbReference type="KEGG" id="mlil:QLS71_017585"/>
<name>A0AAU7EF97_9FLAO</name>
<evidence type="ECO:0000313" key="3">
    <source>
        <dbReference type="Proteomes" id="UP001224325"/>
    </source>
</evidence>
<feature type="transmembrane region" description="Helical" evidence="1">
    <location>
        <begin position="6"/>
        <end position="29"/>
    </location>
</feature>
<evidence type="ECO:0000256" key="1">
    <source>
        <dbReference type="SAM" id="Phobius"/>
    </source>
</evidence>
<keyword evidence="1" id="KW-1133">Transmembrane helix</keyword>
<evidence type="ECO:0000313" key="2">
    <source>
        <dbReference type="EMBL" id="XBL14117.1"/>
    </source>
</evidence>
<proteinExistence type="predicted"/>
<accession>A0AAU7EF97</accession>
<gene>
    <name evidence="2" type="ORF">QLS71_017585</name>
</gene>
<evidence type="ECO:0008006" key="4">
    <source>
        <dbReference type="Google" id="ProtNLM"/>
    </source>
</evidence>
<dbReference type="AlphaFoldDB" id="A0AAU7EF97"/>
<keyword evidence="1" id="KW-0812">Transmembrane</keyword>
<organism evidence="2 3">
    <name type="scientific">Mariniflexile litorale</name>
    <dbReference type="NCBI Taxonomy" id="3045158"/>
    <lineage>
        <taxon>Bacteria</taxon>
        <taxon>Pseudomonadati</taxon>
        <taxon>Bacteroidota</taxon>
        <taxon>Flavobacteriia</taxon>
        <taxon>Flavobacteriales</taxon>
        <taxon>Flavobacteriaceae</taxon>
        <taxon>Mariniflexile</taxon>
    </lineage>
</organism>
<dbReference type="RefSeq" id="WP_308993988.1">
    <property type="nucleotide sequence ID" value="NZ_CP155618.1"/>
</dbReference>
<reference evidence="2" key="1">
    <citation type="submission" date="2024-04" db="EMBL/GenBank/DDBJ databases">
        <title>Mariniflexile litorale, isolated from the shallow sediments of the Sea of Japan.</title>
        <authorList>
            <person name="Romanenko L."/>
            <person name="Isaeva M."/>
        </authorList>
    </citation>
    <scope>NUCLEOTIDE SEQUENCE [LARGE SCALE GENOMIC DNA]</scope>
    <source>
        <strain evidence="2">KMM 9835</strain>
    </source>
</reference>
<protein>
    <recommendedName>
        <fullName evidence="4">LemA protein</fullName>
    </recommendedName>
</protein>
<dbReference type="Proteomes" id="UP001224325">
    <property type="component" value="Chromosome"/>
</dbReference>